<evidence type="ECO:0000256" key="1">
    <source>
        <dbReference type="SAM" id="MobiDB-lite"/>
    </source>
</evidence>
<dbReference type="InterPro" id="IPR019606">
    <property type="entry name" value="GerMN"/>
</dbReference>
<keyword evidence="2" id="KW-0812">Transmembrane</keyword>
<dbReference type="EMBL" id="LCBS01000036">
    <property type="protein sequence ID" value="KKS15727.1"/>
    <property type="molecule type" value="Genomic_DNA"/>
</dbReference>
<dbReference type="Proteomes" id="UP000034163">
    <property type="component" value="Unassembled WGS sequence"/>
</dbReference>
<dbReference type="Pfam" id="PF10646">
    <property type="entry name" value="Germane"/>
    <property type="match status" value="1"/>
</dbReference>
<evidence type="ECO:0000313" key="4">
    <source>
        <dbReference type="EMBL" id="KKS15727.1"/>
    </source>
</evidence>
<organism evidence="4 5">
    <name type="scientific">candidate division WWE3 bacterium GW2011_GWB1_41_6</name>
    <dbReference type="NCBI Taxonomy" id="1619112"/>
    <lineage>
        <taxon>Bacteria</taxon>
        <taxon>Katanobacteria</taxon>
    </lineage>
</organism>
<name>A0A0G0WUG1_UNCKA</name>
<feature type="region of interest" description="Disordered" evidence="1">
    <location>
        <begin position="36"/>
        <end position="59"/>
    </location>
</feature>
<dbReference type="AlphaFoldDB" id="A0A0G0WUG1"/>
<evidence type="ECO:0000313" key="5">
    <source>
        <dbReference type="Proteomes" id="UP000034163"/>
    </source>
</evidence>
<feature type="transmembrane region" description="Helical" evidence="2">
    <location>
        <begin position="13"/>
        <end position="32"/>
    </location>
</feature>
<reference evidence="4 5" key="1">
    <citation type="journal article" date="2015" name="Nature">
        <title>rRNA introns, odd ribosomes, and small enigmatic genomes across a large radiation of phyla.</title>
        <authorList>
            <person name="Brown C.T."/>
            <person name="Hug L.A."/>
            <person name="Thomas B.C."/>
            <person name="Sharon I."/>
            <person name="Castelle C.J."/>
            <person name="Singh A."/>
            <person name="Wilkins M.J."/>
            <person name="Williams K.H."/>
            <person name="Banfield J.F."/>
        </authorList>
    </citation>
    <scope>NUCLEOTIDE SEQUENCE [LARGE SCALE GENOMIC DNA]</scope>
</reference>
<feature type="compositionally biased region" description="Basic and acidic residues" evidence="1">
    <location>
        <begin position="47"/>
        <end position="59"/>
    </location>
</feature>
<evidence type="ECO:0000259" key="3">
    <source>
        <dbReference type="Pfam" id="PF10646"/>
    </source>
</evidence>
<feature type="domain" description="GerMN" evidence="3">
    <location>
        <begin position="68"/>
        <end position="194"/>
    </location>
</feature>
<protein>
    <recommendedName>
        <fullName evidence="3">GerMN domain-containing protein</fullName>
    </recommendedName>
</protein>
<keyword evidence="2" id="KW-0472">Membrane</keyword>
<evidence type="ECO:0000256" key="2">
    <source>
        <dbReference type="SAM" id="Phobius"/>
    </source>
</evidence>
<comment type="caution">
    <text evidence="4">The sequence shown here is derived from an EMBL/GenBank/DDBJ whole genome shotgun (WGS) entry which is preliminary data.</text>
</comment>
<gene>
    <name evidence="4" type="ORF">UU72_C0036G0005</name>
</gene>
<proteinExistence type="predicted"/>
<sequence>MNEPATNPNRSKFILAGVIVLLLILAGVFTVYRQRDETPQGSVEQSESERNDTPTTGKEKPLKNEVRVYFIDLENKRAVMETIGCGDSVIAISRATPTEGKSTEELISAALGFLLEEPDQFVGKSGYYNSLYQSDLELDRVSVENSIAKVYLKGKMLLGGTCDSPRFEAQLTSTVIQFNGITEVELFLDDKPLDLSQRG</sequence>
<keyword evidence="2" id="KW-1133">Transmembrane helix</keyword>
<accession>A0A0G0WUG1</accession>